<dbReference type="EMBL" id="CZDF01000133">
    <property type="protein sequence ID" value="CUR31868.1"/>
    <property type="molecule type" value="Genomic_DNA"/>
</dbReference>
<reference evidence="2" key="1">
    <citation type="submission" date="2015-10" db="EMBL/GenBank/DDBJ databases">
        <authorList>
            <person name="Regsiter A."/>
            <person name="william w."/>
        </authorList>
    </citation>
    <scope>NUCLEOTIDE SEQUENCE [LARGE SCALE GENOMIC DNA]</scope>
</reference>
<dbReference type="InterPro" id="IPR011989">
    <property type="entry name" value="ARM-like"/>
</dbReference>
<dbReference type="AlphaFoldDB" id="A0A1J1LJ18"/>
<gene>
    <name evidence="1" type="ORF">PL921430007</name>
</gene>
<name>A0A1J1LJ18_9CYAN</name>
<accession>A0A1J1LJ18</accession>
<proteinExistence type="predicted"/>
<dbReference type="Gene3D" id="1.25.10.10">
    <property type="entry name" value="Leucine-rich Repeat Variant"/>
    <property type="match status" value="1"/>
</dbReference>
<organism evidence="1 2">
    <name type="scientific">Planktothrix tepida PCC 9214</name>
    <dbReference type="NCBI Taxonomy" id="671072"/>
    <lineage>
        <taxon>Bacteria</taxon>
        <taxon>Bacillati</taxon>
        <taxon>Cyanobacteriota</taxon>
        <taxon>Cyanophyceae</taxon>
        <taxon>Oscillatoriophycideae</taxon>
        <taxon>Oscillatoriales</taxon>
        <taxon>Microcoleaceae</taxon>
        <taxon>Planktothrix</taxon>
    </lineage>
</organism>
<keyword evidence="2" id="KW-1185">Reference proteome</keyword>
<sequence length="237" mass="26359">MMSGFNESVKKELIDRAELYHNGSEDSNYLDQLFQLELLPNFMIDGLNLNGRVNNIRYLKPSLSLLEAPLKKVAKKNNFLDILEIATDCNKPGLLWKQLSECSHENRLLLAAHSQTPTVILQGLLYDIEAQIRTIAAQSLAQTPEGVGHLIAYYAKTSPPVIRAIVLLDSQTSPSLLSTIIEQVQYSNSWLVKYAIAQHPNTPISVLKTLAIDPHSQVQEVAKLQLQGYSKSSIIPA</sequence>
<dbReference type="Proteomes" id="UP000184315">
    <property type="component" value="Unassembled WGS sequence"/>
</dbReference>
<dbReference type="OrthoDB" id="453863at2"/>
<evidence type="ECO:0000313" key="1">
    <source>
        <dbReference type="EMBL" id="CUR31868.1"/>
    </source>
</evidence>
<dbReference type="RefSeq" id="WP_139294917.1">
    <property type="nucleotide sequence ID" value="NZ_LN889759.1"/>
</dbReference>
<dbReference type="STRING" id="671072.PL921430007"/>
<protein>
    <submittedName>
        <fullName evidence="1">Uncharacterized protein</fullName>
    </submittedName>
</protein>
<evidence type="ECO:0000313" key="2">
    <source>
        <dbReference type="Proteomes" id="UP000184315"/>
    </source>
</evidence>